<sequence length="81" mass="9843">MYDVDGGLRPYEPERYLSNEHRSAIHRGMRRYWQSQPLCADCGKVRVRRWSKGYCYRCKVKREKFDEHAMRIFRSKLAENA</sequence>
<evidence type="ECO:0000313" key="1">
    <source>
        <dbReference type="EMBL" id="KKL93407.1"/>
    </source>
</evidence>
<gene>
    <name evidence="1" type="ORF">LCGC14_1875030</name>
</gene>
<accession>A0A0F9J2M4</accession>
<dbReference type="AlphaFoldDB" id="A0A0F9J2M4"/>
<name>A0A0F9J2M4_9ZZZZ</name>
<dbReference type="EMBL" id="LAZR01019198">
    <property type="protein sequence ID" value="KKL93407.1"/>
    <property type="molecule type" value="Genomic_DNA"/>
</dbReference>
<protein>
    <submittedName>
        <fullName evidence="1">Uncharacterized protein</fullName>
    </submittedName>
</protein>
<comment type="caution">
    <text evidence="1">The sequence shown here is derived from an EMBL/GenBank/DDBJ whole genome shotgun (WGS) entry which is preliminary data.</text>
</comment>
<proteinExistence type="predicted"/>
<reference evidence="1" key="1">
    <citation type="journal article" date="2015" name="Nature">
        <title>Complex archaea that bridge the gap between prokaryotes and eukaryotes.</title>
        <authorList>
            <person name="Spang A."/>
            <person name="Saw J.H."/>
            <person name="Jorgensen S.L."/>
            <person name="Zaremba-Niedzwiedzka K."/>
            <person name="Martijn J."/>
            <person name="Lind A.E."/>
            <person name="van Eijk R."/>
            <person name="Schleper C."/>
            <person name="Guy L."/>
            <person name="Ettema T.J."/>
        </authorList>
    </citation>
    <scope>NUCLEOTIDE SEQUENCE</scope>
</reference>
<organism evidence="1">
    <name type="scientific">marine sediment metagenome</name>
    <dbReference type="NCBI Taxonomy" id="412755"/>
    <lineage>
        <taxon>unclassified sequences</taxon>
        <taxon>metagenomes</taxon>
        <taxon>ecological metagenomes</taxon>
    </lineage>
</organism>